<evidence type="ECO:0000256" key="1">
    <source>
        <dbReference type="SAM" id="MobiDB-lite"/>
    </source>
</evidence>
<protein>
    <submittedName>
        <fullName evidence="6">Uncharacterized protein</fullName>
    </submittedName>
</protein>
<dbReference type="EMBL" id="CGCX01000284">
    <property type="protein sequence ID" value="CFR71796.1"/>
    <property type="molecule type" value="Genomic_DNA"/>
</dbReference>
<evidence type="ECO:0000313" key="8">
    <source>
        <dbReference type="EMBL" id="COX82590.1"/>
    </source>
</evidence>
<evidence type="ECO:0000313" key="9">
    <source>
        <dbReference type="Proteomes" id="UP000039021"/>
    </source>
</evidence>
<reference evidence="9 10" key="1">
    <citation type="submission" date="2015-03" db="EMBL/GenBank/DDBJ databases">
        <authorList>
            <consortium name="Pathogen Informatics"/>
        </authorList>
    </citation>
    <scope>NUCLEOTIDE SEQUENCE [LARGE SCALE GENOMIC DNA]</scope>
    <source>
        <strain evidence="4 13">C09601061</strain>
        <strain evidence="5 10">D00501624</strain>
        <strain evidence="6 12">G09801536</strain>
        <strain evidence="2 15">G09901357</strain>
        <strain evidence="3 14">H09601792</strain>
        <strain evidence="7 11">M09401471</strain>
        <strain evidence="9">N09902308</strain>
    </source>
</reference>
<feature type="region of interest" description="Disordered" evidence="1">
    <location>
        <begin position="163"/>
        <end position="187"/>
    </location>
</feature>
<dbReference type="Proteomes" id="UP000046680">
    <property type="component" value="Unassembled WGS sequence"/>
</dbReference>
<dbReference type="EMBL" id="CSAD01000026">
    <property type="protein sequence ID" value="COU79114.1"/>
    <property type="molecule type" value="Genomic_DNA"/>
</dbReference>
<evidence type="ECO:0000313" key="2">
    <source>
        <dbReference type="EMBL" id="CFE40452.1"/>
    </source>
</evidence>
<evidence type="ECO:0000313" key="10">
    <source>
        <dbReference type="Proteomes" id="UP000039217"/>
    </source>
</evidence>
<dbReference type="EMBL" id="CFOE01000338">
    <property type="protein sequence ID" value="CFE40452.1"/>
    <property type="molecule type" value="Genomic_DNA"/>
</dbReference>
<proteinExistence type="predicted"/>
<dbReference type="Proteomes" id="UP000039021">
    <property type="component" value="Unassembled WGS sequence"/>
</dbReference>
<gene>
    <name evidence="4" type="ORF">ERS007657_01039</name>
    <name evidence="5" type="ORF">ERS007661_00347</name>
    <name evidence="6" type="ORF">ERS007679_00386</name>
    <name evidence="2" type="ORF">ERS007681_02516</name>
    <name evidence="3" type="ORF">ERS007688_01577</name>
    <name evidence="7" type="ORF">ERS007720_03303</name>
    <name evidence="8" type="ORF">ERS007739_01766</name>
</gene>
<reference evidence="8" key="2">
    <citation type="submission" date="2015-03" db="EMBL/GenBank/DDBJ databases">
        <authorList>
            <consortium name="Pathogen Informatics"/>
            <person name="Murphy D."/>
        </authorList>
    </citation>
    <scope>NUCLEOTIDE SEQUENCE</scope>
    <source>
        <strain evidence="8">N09902308</strain>
    </source>
</reference>
<dbReference type="EMBL" id="CFOH01000209">
    <property type="protein sequence ID" value="CFE49832.1"/>
    <property type="molecule type" value="Genomic_DNA"/>
</dbReference>
<evidence type="ECO:0000313" key="14">
    <source>
        <dbReference type="Proteomes" id="UP000046947"/>
    </source>
</evidence>
<dbReference type="EMBL" id="CSAJ01000514">
    <property type="protein sequence ID" value="COW79712.1"/>
    <property type="molecule type" value="Genomic_DNA"/>
</dbReference>
<evidence type="ECO:0000313" key="6">
    <source>
        <dbReference type="EMBL" id="COU79114.1"/>
    </source>
</evidence>
<dbReference type="AlphaFoldDB" id="A0A655HMZ0"/>
<dbReference type="Proteomes" id="UP000048289">
    <property type="component" value="Unassembled WGS sequence"/>
</dbReference>
<evidence type="ECO:0000313" key="4">
    <source>
        <dbReference type="EMBL" id="CFR71796.1"/>
    </source>
</evidence>
<evidence type="ECO:0000313" key="3">
    <source>
        <dbReference type="EMBL" id="CFE49832.1"/>
    </source>
</evidence>
<dbReference type="EMBL" id="CQQC01000064">
    <property type="protein sequence ID" value="CNU24786.1"/>
    <property type="molecule type" value="Genomic_DNA"/>
</dbReference>
<dbReference type="Proteomes" id="UP000039217">
    <property type="component" value="Unassembled WGS sequence"/>
</dbReference>
<accession>A0A655HMZ0</accession>
<evidence type="ECO:0000313" key="11">
    <source>
        <dbReference type="Proteomes" id="UP000044938"/>
    </source>
</evidence>
<evidence type="ECO:0000313" key="12">
    <source>
        <dbReference type="Proteomes" id="UP000045842"/>
    </source>
</evidence>
<sequence length="187" mass="19940">MGRPSTALRVLTTCFSCPSSVLTVRASVWYSCVCCRVTASALMDLSRPSSCAWTIAANCARDVRQAGSLLHTGLELRALTIGLAQVAICSASVTVPLRLSPRARMRPTYWDAFSSCRMVLSPPIRSIMACRVLTIPLELATAPLISLRIWARASANWCAPPVSWSSSPPCSSSRVVASSSLPPTSPA</sequence>
<evidence type="ECO:0000313" key="13">
    <source>
        <dbReference type="Proteomes" id="UP000046680"/>
    </source>
</evidence>
<name>A0A655HMZ0_MYCTX</name>
<evidence type="ECO:0000313" key="15">
    <source>
        <dbReference type="Proteomes" id="UP000048289"/>
    </source>
</evidence>
<dbReference type="Proteomes" id="UP000045842">
    <property type="component" value="Unassembled WGS sequence"/>
</dbReference>
<organism evidence="6 12">
    <name type="scientific">Mycobacterium tuberculosis</name>
    <dbReference type="NCBI Taxonomy" id="1773"/>
    <lineage>
        <taxon>Bacteria</taxon>
        <taxon>Bacillati</taxon>
        <taxon>Actinomycetota</taxon>
        <taxon>Actinomycetes</taxon>
        <taxon>Mycobacteriales</taxon>
        <taxon>Mycobacteriaceae</taxon>
        <taxon>Mycobacterium</taxon>
        <taxon>Mycobacterium tuberculosis complex</taxon>
    </lineage>
</organism>
<dbReference type="Proteomes" id="UP000044938">
    <property type="component" value="Unassembled WGS sequence"/>
</dbReference>
<evidence type="ECO:0000313" key="7">
    <source>
        <dbReference type="EMBL" id="COW79712.1"/>
    </source>
</evidence>
<dbReference type="EMBL" id="CSBK01000731">
    <property type="protein sequence ID" value="COX82590.1"/>
    <property type="molecule type" value="Genomic_DNA"/>
</dbReference>
<evidence type="ECO:0000313" key="5">
    <source>
        <dbReference type="EMBL" id="CNU24786.1"/>
    </source>
</evidence>
<dbReference type="Proteomes" id="UP000046947">
    <property type="component" value="Unassembled WGS sequence"/>
</dbReference>